<reference evidence="11" key="1">
    <citation type="journal article" date="2019" name="Int. J. Syst. Evol. Microbiol.">
        <title>The Global Catalogue of Microorganisms (GCM) 10K type strain sequencing project: providing services to taxonomists for standard genome sequencing and annotation.</title>
        <authorList>
            <consortium name="The Broad Institute Genomics Platform"/>
            <consortium name="The Broad Institute Genome Sequencing Center for Infectious Disease"/>
            <person name="Wu L."/>
            <person name="Ma J."/>
        </authorList>
    </citation>
    <scope>NUCLEOTIDE SEQUENCE [LARGE SCALE GENOMIC DNA]</scope>
    <source>
        <strain evidence="11">CCM 8925</strain>
    </source>
</reference>
<dbReference type="Gene3D" id="3.40.50.360">
    <property type="match status" value="1"/>
</dbReference>
<dbReference type="Proteomes" id="UP001597104">
    <property type="component" value="Unassembled WGS sequence"/>
</dbReference>
<dbReference type="EC" id="1.3.99.33" evidence="3"/>
<comment type="cofactor">
    <cofactor evidence="2">
        <name>FAD</name>
        <dbReference type="ChEBI" id="CHEBI:57692"/>
    </cofactor>
</comment>
<comment type="catalytic activity">
    <reaction evidence="8">
        <text>dihydrourocanate + A = urocanate + AH2</text>
        <dbReference type="Rhea" id="RHEA:36059"/>
        <dbReference type="ChEBI" id="CHEBI:13193"/>
        <dbReference type="ChEBI" id="CHEBI:17499"/>
        <dbReference type="ChEBI" id="CHEBI:27247"/>
        <dbReference type="ChEBI" id="CHEBI:72991"/>
        <dbReference type="EC" id="1.3.99.33"/>
    </reaction>
</comment>
<dbReference type="InterPro" id="IPR027477">
    <property type="entry name" value="Succ_DH/fumarate_Rdtase_cat_sf"/>
</dbReference>
<keyword evidence="5" id="KW-0285">Flavoprotein</keyword>
<feature type="domain" description="FMN-binding" evidence="9">
    <location>
        <begin position="722"/>
        <end position="796"/>
    </location>
</feature>
<evidence type="ECO:0000256" key="5">
    <source>
        <dbReference type="ARBA" id="ARBA00022630"/>
    </source>
</evidence>
<dbReference type="Pfam" id="PF04205">
    <property type="entry name" value="FMN_bind"/>
    <property type="match status" value="1"/>
</dbReference>
<dbReference type="InterPro" id="IPR003953">
    <property type="entry name" value="FAD-dep_OxRdtase_2_FAD-bd"/>
</dbReference>
<gene>
    <name evidence="10" type="ORF">ACFQZ7_03755</name>
</gene>
<dbReference type="SUPFAM" id="SSF52218">
    <property type="entry name" value="Flavoproteins"/>
    <property type="match status" value="1"/>
</dbReference>
<dbReference type="RefSeq" id="WP_137637154.1">
    <property type="nucleotide sequence ID" value="NZ_BJDN01000005.1"/>
</dbReference>
<dbReference type="PANTHER" id="PTHR43400">
    <property type="entry name" value="FUMARATE REDUCTASE"/>
    <property type="match status" value="1"/>
</dbReference>
<evidence type="ECO:0000313" key="11">
    <source>
        <dbReference type="Proteomes" id="UP001597104"/>
    </source>
</evidence>
<dbReference type="Pfam" id="PF00890">
    <property type="entry name" value="FAD_binding_2"/>
    <property type="match status" value="1"/>
</dbReference>
<dbReference type="InterPro" id="IPR007329">
    <property type="entry name" value="FMN-bd"/>
</dbReference>
<sequence length="799" mass="86042">MKFIGLIGTNATISNNRILLQYMQSHFGPQQDIEICEINQLPLFNEDLAEPTPASVTALAAKISAADGVIIATPEYDHSIPAALKSVLEWLSCKIHPLTNKPVMIIGGSLGPQGASRAQQHLRQILDSPGVGALVLPSNEFLLGHVQAAFDVHQQLKDPQTVSFLEQCFTHYLDFTKMINQKYGKTVTQAAPTAKMTWQAAYDVIVIGFGAAGATAARFAADNGAKVLLTDAAPEGHEGGNVRYAGQVVATGADYDKMLAYYKAMLGPIDLDADLLQTYVHGMVNMRQYFKDYLDVAQPVSYNDTYKNGSRGEVAKGLAPEYPEYEGATTFDLTTVHEGFFDAALWKNLRQHVVDRNQNIDVWLAAPAQHLIQDPVTKVITGVTIKRNGQSVNIQAKNGVVLACGGFETDKQAIQDYLGAPHLAPIGTLYNQGDGIKMAEEIGADMWHMKSYEGLGMLAGMTFATQPGERGKLILAPWPDLYTGSIFVVGDDGSRYFREDEANRHGRLYAHGTWRIPTAQDHPYLIFDQKQYDQFKAAEPLPDPDFFSRVLKAESFADLAAKMQLDPAILQQTVTEFNHFAENGVDYSQHRDTATMRAFAAGPYYAVKLESGMLNTQGGPRRNAQAEILNTKQQPIPHLYGAGELGGANANQYAGGSNLAECLIFGKIAGENAAQAKAATSADPTITVNTKLDLGGNDLGHEDSLAAITVGPNQYLGVSDAGIGGQVVVRVTYAADKIENIEVVKQSESEDVGKAAVDQLPAKMIAANSYAVDAISGASASSNALKSAVKNALAKAVNA</sequence>
<dbReference type="SUPFAM" id="SSF56425">
    <property type="entry name" value="Succinate dehydrogenase/fumarate reductase flavoprotein, catalytic domain"/>
    <property type="match status" value="1"/>
</dbReference>
<dbReference type="Gene3D" id="3.90.1010.20">
    <property type="match status" value="1"/>
</dbReference>
<proteinExistence type="predicted"/>
<evidence type="ECO:0000313" key="10">
    <source>
        <dbReference type="EMBL" id="MFD0896851.1"/>
    </source>
</evidence>
<comment type="cofactor">
    <cofactor evidence="1">
        <name>FMN</name>
        <dbReference type="ChEBI" id="CHEBI:58210"/>
    </cofactor>
</comment>
<name>A0ABW3ECT2_9LACO</name>
<evidence type="ECO:0000256" key="7">
    <source>
        <dbReference type="ARBA" id="ARBA00023002"/>
    </source>
</evidence>
<dbReference type="Gene3D" id="3.50.50.60">
    <property type="entry name" value="FAD/NAD(P)-binding domain"/>
    <property type="match status" value="1"/>
</dbReference>
<keyword evidence="11" id="KW-1185">Reference proteome</keyword>
<accession>A0ABW3ECT2</accession>
<keyword evidence="6" id="KW-0274">FAD</keyword>
<evidence type="ECO:0000259" key="9">
    <source>
        <dbReference type="SMART" id="SM00900"/>
    </source>
</evidence>
<evidence type="ECO:0000256" key="6">
    <source>
        <dbReference type="ARBA" id="ARBA00022827"/>
    </source>
</evidence>
<evidence type="ECO:0000256" key="1">
    <source>
        <dbReference type="ARBA" id="ARBA00001917"/>
    </source>
</evidence>
<organism evidence="10 11">
    <name type="scientific">Loigolactobacillus binensis</name>
    <dbReference type="NCBI Taxonomy" id="2559922"/>
    <lineage>
        <taxon>Bacteria</taxon>
        <taxon>Bacillati</taxon>
        <taxon>Bacillota</taxon>
        <taxon>Bacilli</taxon>
        <taxon>Lactobacillales</taxon>
        <taxon>Lactobacillaceae</taxon>
        <taxon>Loigolactobacillus</taxon>
    </lineage>
</organism>
<evidence type="ECO:0000256" key="8">
    <source>
        <dbReference type="ARBA" id="ARBA00049922"/>
    </source>
</evidence>
<dbReference type="InterPro" id="IPR050315">
    <property type="entry name" value="FAD-oxidoreductase_2"/>
</dbReference>
<dbReference type="InterPro" id="IPR029039">
    <property type="entry name" value="Flavoprotein-like_sf"/>
</dbReference>
<evidence type="ECO:0000256" key="4">
    <source>
        <dbReference type="ARBA" id="ARBA00015872"/>
    </source>
</evidence>
<protein>
    <recommendedName>
        <fullName evidence="4">Urocanate reductase</fullName>
        <ecNumber evidence="3">1.3.99.33</ecNumber>
    </recommendedName>
</protein>
<dbReference type="PANTHER" id="PTHR43400:SF10">
    <property type="entry name" value="3-OXOSTEROID 1-DEHYDROGENASE"/>
    <property type="match status" value="1"/>
</dbReference>
<evidence type="ECO:0000256" key="2">
    <source>
        <dbReference type="ARBA" id="ARBA00001974"/>
    </source>
</evidence>
<dbReference type="SUPFAM" id="SSF51905">
    <property type="entry name" value="FAD/NAD(P)-binding domain"/>
    <property type="match status" value="1"/>
</dbReference>
<dbReference type="Gene3D" id="3.90.700.10">
    <property type="entry name" value="Succinate dehydrogenase/fumarate reductase flavoprotein, catalytic domain"/>
    <property type="match status" value="1"/>
</dbReference>
<dbReference type="Pfam" id="PF03358">
    <property type="entry name" value="FMN_red"/>
    <property type="match status" value="1"/>
</dbReference>
<dbReference type="SMART" id="SM00900">
    <property type="entry name" value="FMN_bind"/>
    <property type="match status" value="1"/>
</dbReference>
<evidence type="ECO:0000256" key="3">
    <source>
        <dbReference type="ARBA" id="ARBA00013137"/>
    </source>
</evidence>
<dbReference type="InterPro" id="IPR036188">
    <property type="entry name" value="FAD/NAD-bd_sf"/>
</dbReference>
<keyword evidence="7" id="KW-0560">Oxidoreductase</keyword>
<comment type="caution">
    <text evidence="10">The sequence shown here is derived from an EMBL/GenBank/DDBJ whole genome shotgun (WGS) entry which is preliminary data.</text>
</comment>
<dbReference type="EMBL" id="JBHTIO010000017">
    <property type="protein sequence ID" value="MFD0896851.1"/>
    <property type="molecule type" value="Genomic_DNA"/>
</dbReference>
<dbReference type="InterPro" id="IPR005025">
    <property type="entry name" value="FMN_Rdtase-like_dom"/>
</dbReference>